<keyword evidence="3" id="KW-0863">Zinc-finger</keyword>
<feature type="domain" description="Matrin-type" evidence="7">
    <location>
        <begin position="11"/>
        <end position="42"/>
    </location>
</feature>
<evidence type="ECO:0000313" key="9">
    <source>
        <dbReference type="Proteomes" id="UP000054166"/>
    </source>
</evidence>
<feature type="compositionally biased region" description="Pro residues" evidence="6">
    <location>
        <begin position="308"/>
        <end position="317"/>
    </location>
</feature>
<dbReference type="Gene3D" id="3.30.160.60">
    <property type="entry name" value="Classic Zinc Finger"/>
    <property type="match status" value="1"/>
</dbReference>
<dbReference type="GO" id="GO:0071011">
    <property type="term" value="C:precatalytic spliceosome"/>
    <property type="evidence" value="ECO:0007669"/>
    <property type="project" value="TreeGrafter"/>
</dbReference>
<feature type="compositionally biased region" description="Basic and acidic residues" evidence="6">
    <location>
        <begin position="262"/>
        <end position="271"/>
    </location>
</feature>
<reference evidence="9" key="2">
    <citation type="submission" date="2015-01" db="EMBL/GenBank/DDBJ databases">
        <title>Evolutionary Origins and Diversification of the Mycorrhizal Mutualists.</title>
        <authorList>
            <consortium name="DOE Joint Genome Institute"/>
            <consortium name="Mycorrhizal Genomics Consortium"/>
            <person name="Kohler A."/>
            <person name="Kuo A."/>
            <person name="Nagy L.G."/>
            <person name="Floudas D."/>
            <person name="Copeland A."/>
            <person name="Barry K.W."/>
            <person name="Cichocki N."/>
            <person name="Veneault-Fourrey C."/>
            <person name="LaButti K."/>
            <person name="Lindquist E.A."/>
            <person name="Lipzen A."/>
            <person name="Lundell T."/>
            <person name="Morin E."/>
            <person name="Murat C."/>
            <person name="Riley R."/>
            <person name="Ohm R."/>
            <person name="Sun H."/>
            <person name="Tunlid A."/>
            <person name="Henrissat B."/>
            <person name="Grigoriev I.V."/>
            <person name="Hibbett D.S."/>
            <person name="Martin F."/>
        </authorList>
    </citation>
    <scope>NUCLEOTIDE SEQUENCE [LARGE SCALE GENOMIC DNA]</scope>
    <source>
        <strain evidence="9">F 1598</strain>
    </source>
</reference>
<feature type="region of interest" description="Disordered" evidence="6">
    <location>
        <begin position="81"/>
        <end position="113"/>
    </location>
</feature>
<dbReference type="PANTHER" id="PTHR13173:SF10">
    <property type="entry name" value="WW DOMAIN-BINDING PROTEIN 4"/>
    <property type="match status" value="1"/>
</dbReference>
<evidence type="ECO:0000256" key="4">
    <source>
        <dbReference type="ARBA" id="ARBA00022833"/>
    </source>
</evidence>
<accession>A0A0C3C0Y5</accession>
<keyword evidence="4" id="KW-0862">Zinc</keyword>
<evidence type="ECO:0000256" key="2">
    <source>
        <dbReference type="ARBA" id="ARBA00022723"/>
    </source>
</evidence>
<dbReference type="STRING" id="765440.A0A0C3C0Y5"/>
<keyword evidence="2" id="KW-0479">Metal-binding</keyword>
<dbReference type="PANTHER" id="PTHR13173">
    <property type="entry name" value="WW DOMAIN BINDING PROTEIN 4"/>
    <property type="match status" value="1"/>
</dbReference>
<dbReference type="SUPFAM" id="SSF57667">
    <property type="entry name" value="beta-beta-alpha zinc fingers"/>
    <property type="match status" value="1"/>
</dbReference>
<dbReference type="GO" id="GO:0008270">
    <property type="term" value="F:zinc ion binding"/>
    <property type="evidence" value="ECO:0007669"/>
    <property type="project" value="UniProtKB-KW"/>
</dbReference>
<evidence type="ECO:0000256" key="3">
    <source>
        <dbReference type="ARBA" id="ARBA00022771"/>
    </source>
</evidence>
<feature type="region of interest" description="Disordered" evidence="6">
    <location>
        <begin position="228"/>
        <end position="366"/>
    </location>
</feature>
<evidence type="ECO:0000256" key="1">
    <source>
        <dbReference type="ARBA" id="ARBA00004123"/>
    </source>
</evidence>
<feature type="region of interest" description="Disordered" evidence="6">
    <location>
        <begin position="157"/>
        <end position="192"/>
    </location>
</feature>
<dbReference type="EMBL" id="KN832991">
    <property type="protein sequence ID" value="KIM83232.1"/>
    <property type="molecule type" value="Genomic_DNA"/>
</dbReference>
<dbReference type="PROSITE" id="PS50171">
    <property type="entry name" value="ZF_MATRIN"/>
    <property type="match status" value="1"/>
</dbReference>
<dbReference type="HOGENOM" id="CLU_065002_0_0_1"/>
<feature type="compositionally biased region" description="Polar residues" evidence="6">
    <location>
        <begin position="273"/>
        <end position="287"/>
    </location>
</feature>
<name>A0A0C3C0Y5_PILCF</name>
<evidence type="ECO:0000256" key="5">
    <source>
        <dbReference type="ARBA" id="ARBA00023242"/>
    </source>
</evidence>
<evidence type="ECO:0000313" key="8">
    <source>
        <dbReference type="EMBL" id="KIM83232.1"/>
    </source>
</evidence>
<protein>
    <recommendedName>
        <fullName evidence="7">Matrin-type domain-containing protein</fullName>
    </recommendedName>
</protein>
<feature type="compositionally biased region" description="Pro residues" evidence="6">
    <location>
        <begin position="94"/>
        <end position="107"/>
    </location>
</feature>
<feature type="region of interest" description="Disordered" evidence="6">
    <location>
        <begin position="46"/>
        <end position="67"/>
    </location>
</feature>
<organism evidence="8 9">
    <name type="scientific">Piloderma croceum (strain F 1598)</name>
    <dbReference type="NCBI Taxonomy" id="765440"/>
    <lineage>
        <taxon>Eukaryota</taxon>
        <taxon>Fungi</taxon>
        <taxon>Dikarya</taxon>
        <taxon>Basidiomycota</taxon>
        <taxon>Agaricomycotina</taxon>
        <taxon>Agaricomycetes</taxon>
        <taxon>Agaricomycetidae</taxon>
        <taxon>Atheliales</taxon>
        <taxon>Atheliaceae</taxon>
        <taxon>Piloderma</taxon>
    </lineage>
</organism>
<comment type="subcellular location">
    <subcellularLocation>
        <location evidence="1">Nucleus</location>
    </subcellularLocation>
</comment>
<dbReference type="GO" id="GO:0003723">
    <property type="term" value="F:RNA binding"/>
    <property type="evidence" value="ECO:0007669"/>
    <property type="project" value="TreeGrafter"/>
</dbReference>
<dbReference type="InterPro" id="IPR000690">
    <property type="entry name" value="Matrin/U1-C_Znf_C2H2"/>
</dbReference>
<dbReference type="AlphaFoldDB" id="A0A0C3C0Y5"/>
<dbReference type="InterPro" id="IPR040023">
    <property type="entry name" value="WBP4"/>
</dbReference>
<dbReference type="InterPro" id="IPR013085">
    <property type="entry name" value="U1-CZ_Znf_C2H2"/>
</dbReference>
<gene>
    <name evidence="8" type="ORF">PILCRDRAFT_436847</name>
</gene>
<dbReference type="Proteomes" id="UP000054166">
    <property type="component" value="Unassembled WGS sequence"/>
</dbReference>
<feature type="compositionally biased region" description="Polar residues" evidence="6">
    <location>
        <begin position="233"/>
        <end position="256"/>
    </location>
</feature>
<dbReference type="GO" id="GO:0000398">
    <property type="term" value="P:mRNA splicing, via spliceosome"/>
    <property type="evidence" value="ECO:0007669"/>
    <property type="project" value="InterPro"/>
</dbReference>
<dbReference type="InterPro" id="IPR036236">
    <property type="entry name" value="Znf_C2H2_sf"/>
</dbReference>
<reference evidence="8 9" key="1">
    <citation type="submission" date="2014-04" db="EMBL/GenBank/DDBJ databases">
        <authorList>
            <consortium name="DOE Joint Genome Institute"/>
            <person name="Kuo A."/>
            <person name="Tarkka M."/>
            <person name="Buscot F."/>
            <person name="Kohler A."/>
            <person name="Nagy L.G."/>
            <person name="Floudas D."/>
            <person name="Copeland A."/>
            <person name="Barry K.W."/>
            <person name="Cichocki N."/>
            <person name="Veneault-Fourrey C."/>
            <person name="LaButti K."/>
            <person name="Lindquist E.A."/>
            <person name="Lipzen A."/>
            <person name="Lundell T."/>
            <person name="Morin E."/>
            <person name="Murat C."/>
            <person name="Sun H."/>
            <person name="Tunlid A."/>
            <person name="Henrissat B."/>
            <person name="Grigoriev I.V."/>
            <person name="Hibbett D.S."/>
            <person name="Martin F."/>
            <person name="Nordberg H.P."/>
            <person name="Cantor M.N."/>
            <person name="Hua S.X."/>
        </authorList>
    </citation>
    <scope>NUCLEOTIDE SEQUENCE [LARGE SCALE GENOMIC DNA]</scope>
    <source>
        <strain evidence="8 9">F 1598</strain>
    </source>
</reference>
<sequence>MSEYWISKKKYFCTYCEIYIADDAPSRAHHENGMRHQGNKERFVKGLYKAGERKKKDEEDERREMKNVEAAAQRAYALDVGAGRAGIGGSGPSKPTPKAVPPPPKKPSNPFANYTTAEFLGYKDPDAERIQAELDRKRSQGVAGQWEFVPTTSSVASADPVMGATRDVKPPPDGDITVLAGTKREADPLPIDDEDSRAWKLKKKTARLGDIYDPGVIPIKLKAKKEPEEIGISGSNTATIDGSSIVPTNGTETKATNVPKWTKVEWKRPGDSDPTSNHPTADTSIPTEPTPVKIEHDPSSPHDRPLGPSEPSPPPSAPKIEPASVKSEEASLSEPPLNEGAGGSFFKKRKGKLLTGSAGRGRRDQF</sequence>
<proteinExistence type="predicted"/>
<dbReference type="InParanoid" id="A0A0C3C0Y5"/>
<evidence type="ECO:0000256" key="6">
    <source>
        <dbReference type="SAM" id="MobiDB-lite"/>
    </source>
</evidence>
<keyword evidence="9" id="KW-1185">Reference proteome</keyword>
<dbReference type="Pfam" id="PF06220">
    <property type="entry name" value="zf-U1"/>
    <property type="match status" value="1"/>
</dbReference>
<evidence type="ECO:0000259" key="7">
    <source>
        <dbReference type="PROSITE" id="PS50171"/>
    </source>
</evidence>
<feature type="compositionally biased region" description="Basic and acidic residues" evidence="6">
    <location>
        <begin position="293"/>
        <end position="305"/>
    </location>
</feature>
<keyword evidence="5" id="KW-0539">Nucleus</keyword>
<dbReference type="OrthoDB" id="191651at2759"/>